<proteinExistence type="predicted"/>
<dbReference type="CDD" id="cd10548">
    <property type="entry name" value="cupin_CDO"/>
    <property type="match status" value="1"/>
</dbReference>
<accession>A0A518RD42</accession>
<organism evidence="1 2">
    <name type="scientific">Sphingomonas suaedae</name>
    <dbReference type="NCBI Taxonomy" id="2599297"/>
    <lineage>
        <taxon>Bacteria</taxon>
        <taxon>Pseudomonadati</taxon>
        <taxon>Pseudomonadota</taxon>
        <taxon>Alphaproteobacteria</taxon>
        <taxon>Sphingomonadales</taxon>
        <taxon>Sphingomonadaceae</taxon>
        <taxon>Sphingomonas</taxon>
    </lineage>
</organism>
<dbReference type="EMBL" id="CP042239">
    <property type="protein sequence ID" value="QDX25388.1"/>
    <property type="molecule type" value="Genomic_DNA"/>
</dbReference>
<dbReference type="SUPFAM" id="SSF51182">
    <property type="entry name" value="RmlC-like cupins"/>
    <property type="match status" value="1"/>
</dbReference>
<evidence type="ECO:0000313" key="2">
    <source>
        <dbReference type="Proteomes" id="UP000318055"/>
    </source>
</evidence>
<sequence length="411" mass="45692">MSHSDKDFQSVPAHLTIAAAEDGATQAAEDIRLLVRGQGTIGFAIAEKSGFTVSVRDGGWGAPEFRWEVGFGGVSLSEHRDGEWHNLDLVAKPGAGLDPDPECQYWFSFDAINRALRYGKGEMRLGCELAHHQLAKPDSGKPDPYGWLAQAQSVAVSAAIRRDVDLWRDPVTVEPPMLVIPHDQITMEDIAYGKVTVPANLTPTCQILYDNVAGENFRLDTPDFPHFAQAIKESIADPDGWCHKTLAKKADEFGAPDPDKTYLRITLGQNQGDSPGVPFVMEIWPVGHYSPIHDHGGADAVIKVFHGEITVDLYPMLSNHHRTPFATATFAKGDVTWISPRLNQVHQLVNRGTEEPCITIQCYMYAETNTTHWPYFDYLEDNEIGLFAPNSDADFLEFKALMKAEWEKRHP</sequence>
<keyword evidence="2" id="KW-1185">Reference proteome</keyword>
<name>A0A518RD42_9SPHN</name>
<dbReference type="Proteomes" id="UP000318055">
    <property type="component" value="Chromosome"/>
</dbReference>
<dbReference type="KEGG" id="ssua:FPZ54_04685"/>
<gene>
    <name evidence="1" type="ORF">FPZ54_04685</name>
</gene>
<dbReference type="InterPro" id="IPR011051">
    <property type="entry name" value="RmlC_Cupin_sf"/>
</dbReference>
<dbReference type="InterPro" id="IPR014710">
    <property type="entry name" value="RmlC-like_jellyroll"/>
</dbReference>
<protein>
    <recommendedName>
        <fullName evidence="3">Cysteine dioxygenase</fullName>
    </recommendedName>
</protein>
<dbReference type="RefSeq" id="WP_145845375.1">
    <property type="nucleotide sequence ID" value="NZ_CP042239.1"/>
</dbReference>
<reference evidence="1 2" key="1">
    <citation type="submission" date="2019-07" db="EMBL/GenBank/DDBJ databases">
        <title>Sphingomonas alkalisoli sp. nov., isolated from rhizosphere soil of Suaedae salsa.</title>
        <authorList>
            <person name="Zhang H."/>
            <person name="Xu L."/>
            <person name="Zhang J.-X."/>
            <person name="Sun J.-Q."/>
        </authorList>
    </citation>
    <scope>NUCLEOTIDE SEQUENCE [LARGE SCALE GENOMIC DNA]</scope>
    <source>
        <strain evidence="1 2">XS-10</strain>
    </source>
</reference>
<evidence type="ECO:0000313" key="1">
    <source>
        <dbReference type="EMBL" id="QDX25388.1"/>
    </source>
</evidence>
<dbReference type="AlphaFoldDB" id="A0A518RD42"/>
<dbReference type="OrthoDB" id="7059163at2"/>
<evidence type="ECO:0008006" key="3">
    <source>
        <dbReference type="Google" id="ProtNLM"/>
    </source>
</evidence>
<dbReference type="Gene3D" id="2.60.120.10">
    <property type="entry name" value="Jelly Rolls"/>
    <property type="match status" value="1"/>
</dbReference>